<dbReference type="KEGG" id="gtt:GUITHDRAFT_109193"/>
<evidence type="ECO:0000313" key="1">
    <source>
        <dbReference type="EMBL" id="EKX44768.1"/>
    </source>
</evidence>
<dbReference type="EnsemblProtists" id="EKX44768">
    <property type="protein sequence ID" value="EKX44768"/>
    <property type="gene ID" value="GUITHDRAFT_109193"/>
</dbReference>
<gene>
    <name evidence="1" type="ORF">GUITHDRAFT_109193</name>
</gene>
<name>L1J8B3_GUITC</name>
<reference evidence="3" key="2">
    <citation type="submission" date="2012-11" db="EMBL/GenBank/DDBJ databases">
        <authorList>
            <person name="Kuo A."/>
            <person name="Curtis B.A."/>
            <person name="Tanifuji G."/>
            <person name="Burki F."/>
            <person name="Gruber A."/>
            <person name="Irimia M."/>
            <person name="Maruyama S."/>
            <person name="Arias M.C."/>
            <person name="Ball S.G."/>
            <person name="Gile G.H."/>
            <person name="Hirakawa Y."/>
            <person name="Hopkins J.F."/>
            <person name="Rensing S.A."/>
            <person name="Schmutz J."/>
            <person name="Symeonidi A."/>
            <person name="Elias M."/>
            <person name="Eveleigh R.J."/>
            <person name="Herman E.K."/>
            <person name="Klute M.J."/>
            <person name="Nakayama T."/>
            <person name="Obornik M."/>
            <person name="Reyes-Prieto A."/>
            <person name="Armbrust E.V."/>
            <person name="Aves S.J."/>
            <person name="Beiko R.G."/>
            <person name="Coutinho P."/>
            <person name="Dacks J.B."/>
            <person name="Durnford D.G."/>
            <person name="Fast N.M."/>
            <person name="Green B.R."/>
            <person name="Grisdale C."/>
            <person name="Hempe F."/>
            <person name="Henrissat B."/>
            <person name="Hoppner M.P."/>
            <person name="Ishida K.-I."/>
            <person name="Kim E."/>
            <person name="Koreny L."/>
            <person name="Kroth P.G."/>
            <person name="Liu Y."/>
            <person name="Malik S.-B."/>
            <person name="Maier U.G."/>
            <person name="McRose D."/>
            <person name="Mock T."/>
            <person name="Neilson J.A."/>
            <person name="Onodera N.T."/>
            <person name="Poole A.M."/>
            <person name="Pritham E.J."/>
            <person name="Richards T.A."/>
            <person name="Rocap G."/>
            <person name="Roy S.W."/>
            <person name="Sarai C."/>
            <person name="Schaack S."/>
            <person name="Shirato S."/>
            <person name="Slamovits C.H."/>
            <person name="Spencer D.F."/>
            <person name="Suzuki S."/>
            <person name="Worden A.Z."/>
            <person name="Zauner S."/>
            <person name="Barry K."/>
            <person name="Bell C."/>
            <person name="Bharti A.K."/>
            <person name="Crow J.A."/>
            <person name="Grimwood J."/>
            <person name="Kramer R."/>
            <person name="Lindquist E."/>
            <person name="Lucas S."/>
            <person name="Salamov A."/>
            <person name="McFadden G.I."/>
            <person name="Lane C.E."/>
            <person name="Keeling P.J."/>
            <person name="Gray M.W."/>
            <person name="Grigoriev I.V."/>
            <person name="Archibald J.M."/>
        </authorList>
    </citation>
    <scope>NUCLEOTIDE SEQUENCE</scope>
    <source>
        <strain evidence="3">CCMP2712</strain>
    </source>
</reference>
<evidence type="ECO:0000313" key="3">
    <source>
        <dbReference type="Proteomes" id="UP000011087"/>
    </source>
</evidence>
<keyword evidence="3" id="KW-1185">Reference proteome</keyword>
<dbReference type="PaxDb" id="55529-EKX44768"/>
<dbReference type="RefSeq" id="XP_005831748.1">
    <property type="nucleotide sequence ID" value="XM_005831691.1"/>
</dbReference>
<dbReference type="EMBL" id="JH993002">
    <property type="protein sequence ID" value="EKX44768.1"/>
    <property type="molecule type" value="Genomic_DNA"/>
</dbReference>
<accession>L1J8B3</accession>
<organism evidence="1">
    <name type="scientific">Guillardia theta (strain CCMP2712)</name>
    <name type="common">Cryptophyte</name>
    <dbReference type="NCBI Taxonomy" id="905079"/>
    <lineage>
        <taxon>Eukaryota</taxon>
        <taxon>Cryptophyceae</taxon>
        <taxon>Pyrenomonadales</taxon>
        <taxon>Geminigeraceae</taxon>
        <taxon>Guillardia</taxon>
    </lineage>
</organism>
<sequence>MIVERLVESEFDHVVEFAFSDPDSGYQSAAGKAFEQVAHEMLKGGGKYRMHRLGDGNAWEELNLKRCLYVEFQSSIRDLQELKITPNGYYKPKASNFPCMDAVRLSASGVLYTFQMTRAQTHPIELELLLVMLKALRAKNKFQRVSVVFVVPSGHDEWSSWRQDQDYTSEGVKASKEPEIEMRTVTQSTSRTAIVLRFRSAASALSPSSSCVASQECKLTGCPATYRALQEL</sequence>
<dbReference type="Proteomes" id="UP000011087">
    <property type="component" value="Unassembled WGS sequence"/>
</dbReference>
<reference evidence="1 3" key="1">
    <citation type="journal article" date="2012" name="Nature">
        <title>Algal genomes reveal evolutionary mosaicism and the fate of nucleomorphs.</title>
        <authorList>
            <consortium name="DOE Joint Genome Institute"/>
            <person name="Curtis B.A."/>
            <person name="Tanifuji G."/>
            <person name="Burki F."/>
            <person name="Gruber A."/>
            <person name="Irimia M."/>
            <person name="Maruyama S."/>
            <person name="Arias M.C."/>
            <person name="Ball S.G."/>
            <person name="Gile G.H."/>
            <person name="Hirakawa Y."/>
            <person name="Hopkins J.F."/>
            <person name="Kuo A."/>
            <person name="Rensing S.A."/>
            <person name="Schmutz J."/>
            <person name="Symeonidi A."/>
            <person name="Elias M."/>
            <person name="Eveleigh R.J."/>
            <person name="Herman E.K."/>
            <person name="Klute M.J."/>
            <person name="Nakayama T."/>
            <person name="Obornik M."/>
            <person name="Reyes-Prieto A."/>
            <person name="Armbrust E.V."/>
            <person name="Aves S.J."/>
            <person name="Beiko R.G."/>
            <person name="Coutinho P."/>
            <person name="Dacks J.B."/>
            <person name="Durnford D.G."/>
            <person name="Fast N.M."/>
            <person name="Green B.R."/>
            <person name="Grisdale C.J."/>
            <person name="Hempel F."/>
            <person name="Henrissat B."/>
            <person name="Hoppner M.P."/>
            <person name="Ishida K."/>
            <person name="Kim E."/>
            <person name="Koreny L."/>
            <person name="Kroth P.G."/>
            <person name="Liu Y."/>
            <person name="Malik S.B."/>
            <person name="Maier U.G."/>
            <person name="McRose D."/>
            <person name="Mock T."/>
            <person name="Neilson J.A."/>
            <person name="Onodera N.T."/>
            <person name="Poole A.M."/>
            <person name="Pritham E.J."/>
            <person name="Richards T.A."/>
            <person name="Rocap G."/>
            <person name="Roy S.W."/>
            <person name="Sarai C."/>
            <person name="Schaack S."/>
            <person name="Shirato S."/>
            <person name="Slamovits C.H."/>
            <person name="Spencer D.F."/>
            <person name="Suzuki S."/>
            <person name="Worden A.Z."/>
            <person name="Zauner S."/>
            <person name="Barry K."/>
            <person name="Bell C."/>
            <person name="Bharti A.K."/>
            <person name="Crow J.A."/>
            <person name="Grimwood J."/>
            <person name="Kramer R."/>
            <person name="Lindquist E."/>
            <person name="Lucas S."/>
            <person name="Salamov A."/>
            <person name="McFadden G.I."/>
            <person name="Lane C.E."/>
            <person name="Keeling P.J."/>
            <person name="Gray M.W."/>
            <person name="Grigoriev I.V."/>
            <person name="Archibald J.M."/>
        </authorList>
    </citation>
    <scope>NUCLEOTIDE SEQUENCE</scope>
    <source>
        <strain evidence="1 3">CCMP2712</strain>
    </source>
</reference>
<protein>
    <submittedName>
        <fullName evidence="1 2">Uncharacterized protein</fullName>
    </submittedName>
</protein>
<proteinExistence type="predicted"/>
<dbReference type="OrthoDB" id="19861at2759"/>
<dbReference type="AlphaFoldDB" id="L1J8B3"/>
<dbReference type="HOGENOM" id="CLU_1067304_0_0_1"/>
<evidence type="ECO:0000313" key="2">
    <source>
        <dbReference type="EnsemblProtists" id="EKX44768"/>
    </source>
</evidence>
<reference evidence="2" key="3">
    <citation type="submission" date="2016-03" db="UniProtKB">
        <authorList>
            <consortium name="EnsemblProtists"/>
        </authorList>
    </citation>
    <scope>IDENTIFICATION</scope>
</reference>
<dbReference type="GeneID" id="17301543"/>